<dbReference type="Proteomes" id="UP000276215">
    <property type="component" value="Unassembled WGS sequence"/>
</dbReference>
<dbReference type="EMBL" id="ML120420">
    <property type="protein sequence ID" value="RPA95890.1"/>
    <property type="molecule type" value="Genomic_DNA"/>
</dbReference>
<accession>A0A3N4JHM1</accession>
<name>A0A3N4JHM1_9PEZI</name>
<protein>
    <submittedName>
        <fullName evidence="1">Uncharacterized protein</fullName>
    </submittedName>
</protein>
<evidence type="ECO:0000313" key="1">
    <source>
        <dbReference type="EMBL" id="RPA95890.1"/>
    </source>
</evidence>
<feature type="non-terminal residue" evidence="1">
    <location>
        <position position="1"/>
    </location>
</feature>
<reference evidence="1 2" key="1">
    <citation type="journal article" date="2018" name="Nat. Ecol. Evol.">
        <title>Pezizomycetes genomes reveal the molecular basis of ectomycorrhizal truffle lifestyle.</title>
        <authorList>
            <person name="Murat C."/>
            <person name="Payen T."/>
            <person name="Noel B."/>
            <person name="Kuo A."/>
            <person name="Morin E."/>
            <person name="Chen J."/>
            <person name="Kohler A."/>
            <person name="Krizsan K."/>
            <person name="Balestrini R."/>
            <person name="Da Silva C."/>
            <person name="Montanini B."/>
            <person name="Hainaut M."/>
            <person name="Levati E."/>
            <person name="Barry K.W."/>
            <person name="Belfiori B."/>
            <person name="Cichocki N."/>
            <person name="Clum A."/>
            <person name="Dockter R.B."/>
            <person name="Fauchery L."/>
            <person name="Guy J."/>
            <person name="Iotti M."/>
            <person name="Le Tacon F."/>
            <person name="Lindquist E.A."/>
            <person name="Lipzen A."/>
            <person name="Malagnac F."/>
            <person name="Mello A."/>
            <person name="Molinier V."/>
            <person name="Miyauchi S."/>
            <person name="Poulain J."/>
            <person name="Riccioni C."/>
            <person name="Rubini A."/>
            <person name="Sitrit Y."/>
            <person name="Splivallo R."/>
            <person name="Traeger S."/>
            <person name="Wang M."/>
            <person name="Zifcakova L."/>
            <person name="Wipf D."/>
            <person name="Zambonelli A."/>
            <person name="Paolocci F."/>
            <person name="Nowrousian M."/>
            <person name="Ottonello S."/>
            <person name="Baldrian P."/>
            <person name="Spatafora J.W."/>
            <person name="Henrissat B."/>
            <person name="Nagy L.G."/>
            <person name="Aury J.M."/>
            <person name="Wincker P."/>
            <person name="Grigoriev I.V."/>
            <person name="Bonfante P."/>
            <person name="Martin F.M."/>
        </authorList>
    </citation>
    <scope>NUCLEOTIDE SEQUENCE [LARGE SCALE GENOMIC DNA]</scope>
    <source>
        <strain evidence="1 2">120613-1</strain>
    </source>
</reference>
<gene>
    <name evidence="1" type="ORF">L873DRAFT_1696408</name>
</gene>
<proteinExistence type="predicted"/>
<organism evidence="1 2">
    <name type="scientific">Choiromyces venosus 120613-1</name>
    <dbReference type="NCBI Taxonomy" id="1336337"/>
    <lineage>
        <taxon>Eukaryota</taxon>
        <taxon>Fungi</taxon>
        <taxon>Dikarya</taxon>
        <taxon>Ascomycota</taxon>
        <taxon>Pezizomycotina</taxon>
        <taxon>Pezizomycetes</taxon>
        <taxon>Pezizales</taxon>
        <taxon>Tuberaceae</taxon>
        <taxon>Choiromyces</taxon>
    </lineage>
</organism>
<evidence type="ECO:0000313" key="2">
    <source>
        <dbReference type="Proteomes" id="UP000276215"/>
    </source>
</evidence>
<keyword evidence="2" id="KW-1185">Reference proteome</keyword>
<sequence length="78" mass="8947">PENFCQYAQIDPSSFDLLVLKLQDHHIFHNHSYNMQMPVGHQLLITLYRLGHYRNGVTVKQVADWGGVSVGMVKLVIK</sequence>
<dbReference type="OrthoDB" id="5379756at2759"/>
<dbReference type="AlphaFoldDB" id="A0A3N4JHM1"/>